<proteinExistence type="predicted"/>
<accession>A0A284VPB0</accession>
<dbReference type="InterPro" id="IPR006457">
    <property type="entry name" value="S_layer-rel_Mac"/>
</dbReference>
<protein>
    <submittedName>
        <fullName evidence="2">S-layer-related duplication domain protein</fullName>
    </submittedName>
</protein>
<organism evidence="2 3">
    <name type="scientific">Candidatus Methanoperedens nitratireducens</name>
    <dbReference type="NCBI Taxonomy" id="1392998"/>
    <lineage>
        <taxon>Archaea</taxon>
        <taxon>Methanobacteriati</taxon>
        <taxon>Methanobacteriota</taxon>
        <taxon>Stenosarchaea group</taxon>
        <taxon>Methanomicrobia</taxon>
        <taxon>Methanosarcinales</taxon>
        <taxon>ANME-2 cluster</taxon>
        <taxon>Candidatus Methanoperedentaceae</taxon>
        <taxon>Candidatus Methanoperedens</taxon>
    </lineage>
</organism>
<dbReference type="Gene3D" id="2.60.40.4190">
    <property type="match status" value="2"/>
</dbReference>
<reference evidence="3" key="1">
    <citation type="submission" date="2017-06" db="EMBL/GenBank/DDBJ databases">
        <authorList>
            <person name="Cremers G."/>
        </authorList>
    </citation>
    <scope>NUCLEOTIDE SEQUENCE [LARGE SCALE GENOMIC DNA]</scope>
</reference>
<evidence type="ECO:0000259" key="1">
    <source>
        <dbReference type="Pfam" id="PF07752"/>
    </source>
</evidence>
<dbReference type="Gene3D" id="2.60.40.1120">
    <property type="entry name" value="Carboxypeptidase-like, regulatory domain"/>
    <property type="match status" value="2"/>
</dbReference>
<dbReference type="Gene3D" id="2.60.40.10">
    <property type="entry name" value="Immunoglobulins"/>
    <property type="match status" value="1"/>
</dbReference>
<dbReference type="Proteomes" id="UP000218615">
    <property type="component" value="Unassembled WGS sequence"/>
</dbReference>
<name>A0A284VPB0_9EURY</name>
<dbReference type="OrthoDB" id="240412at2157"/>
<keyword evidence="3" id="KW-1185">Reference proteome</keyword>
<dbReference type="RefSeq" id="WP_096205607.1">
    <property type="nucleotide sequence ID" value="NZ_FZMP01000135.1"/>
</dbReference>
<dbReference type="Gene3D" id="2.60.98.40">
    <property type="match status" value="2"/>
</dbReference>
<dbReference type="InterPro" id="IPR013783">
    <property type="entry name" value="Ig-like_fold"/>
</dbReference>
<dbReference type="EMBL" id="FZMP01000135">
    <property type="protein sequence ID" value="SNQ61017.1"/>
    <property type="molecule type" value="Genomic_DNA"/>
</dbReference>
<feature type="domain" description="S-layer family duplication" evidence="1">
    <location>
        <begin position="328"/>
        <end position="585"/>
    </location>
</feature>
<sequence>MNHNQTYRLSTFWIAVGITVLAVLLLAAGADAASDQSGNRVWDESKNLSTNYTWNAYSFSGFYYNLDDNLSTEELSINNINPAARAIAEGDMTYKTSPIEVDFVYSPFGSYQVIGFMADKYFAGYTGNSTISKNKEMSTIAGGQLQRVLFDDEDRRVVTVGGTLTLQDGYVLKMREIDIGAGPGQIFIVLLKNGAEVDSSVVAGGGTYIYTKRVGSVSDLPIIAVHFESVFRGTEVNAAFVRGVFQISDSYTKVSSGDRYGIMEITGAGADQITMNNRNSIDLSGGSSIDLMGNLKLIVADNSSVLRFALSVERTGTFDVRGTIYPVTNEWTPLNFGLNIGSTSIGLFYDMDKDIGTEKLTVNPSGASIPEGALVYSTSPQEISFDFSDFGSYQVIGFMADKYFAGYTANTMPPNPTTRVAEKSALAQGQLHKVLIDDETQRTISVGGTLTLKEGYVLKATDIDLRARTMLLTLLKDGNEVDTTPLSAGQTYVYTKRVGAVSDLPIIIARFDNVFSGTEVQAAFIKGVFQISESITSVKSGDRYGQMRISSVSAAGIEMDNPNSVGISPASTVDLMGNIKFRVADSGDVRFYPVVTVVPEMLANQLIIDAPTRATAGDAITIKVTAGGAAIEGASVAVDSGIGQTDITGTLSYTLPKTLNGTYNITATKLGYQRATRTIDVAGFIENRLSIDAPAKADQFGTITIKVTFNGAPVSGAGVAYDNVSIGQTDSSGSLNYTLETGGTHTISASKSGYVTAARDIEVRLPFSEFRALDINITPPVVSTGETTVIRSNITNAGTKRDTLPVVLIVNSTEIDNRSVTLAPGEVKEVNFTYKATLPEGNYSVAILGQSALLEVVKKRPQRE</sequence>
<gene>
    <name evidence="2" type="ORF">MNV_220011</name>
</gene>
<evidence type="ECO:0000313" key="3">
    <source>
        <dbReference type="Proteomes" id="UP000218615"/>
    </source>
</evidence>
<dbReference type="Pfam" id="PF07752">
    <property type="entry name" value="S-layer"/>
    <property type="match status" value="2"/>
</dbReference>
<dbReference type="NCBIfam" id="TIGR01567">
    <property type="entry name" value="S_layer_rel_Mac"/>
    <property type="match status" value="2"/>
</dbReference>
<evidence type="ECO:0000313" key="2">
    <source>
        <dbReference type="EMBL" id="SNQ61017.1"/>
    </source>
</evidence>
<dbReference type="AlphaFoldDB" id="A0A284VPB0"/>
<feature type="domain" description="S-layer family duplication" evidence="1">
    <location>
        <begin position="45"/>
        <end position="301"/>
    </location>
</feature>